<feature type="transmembrane region" description="Helical" evidence="1">
    <location>
        <begin position="481"/>
        <end position="505"/>
    </location>
</feature>
<protein>
    <submittedName>
        <fullName evidence="2">Uncharacterized protein</fullName>
    </submittedName>
</protein>
<gene>
    <name evidence="2" type="ORF">Pla100_18410</name>
</gene>
<dbReference type="AlphaFoldDB" id="A0A5C6ARJ2"/>
<comment type="caution">
    <text evidence="2">The sequence shown here is derived from an EMBL/GenBank/DDBJ whole genome shotgun (WGS) entry which is preliminary data.</text>
</comment>
<dbReference type="InterPro" id="IPR027417">
    <property type="entry name" value="P-loop_NTPase"/>
</dbReference>
<dbReference type="OrthoDB" id="225018at2"/>
<dbReference type="SUPFAM" id="SSF52540">
    <property type="entry name" value="P-loop containing nucleoside triphosphate hydrolases"/>
    <property type="match status" value="1"/>
</dbReference>
<dbReference type="EMBL" id="SJPM01000002">
    <property type="protein sequence ID" value="TWU02101.1"/>
    <property type="molecule type" value="Genomic_DNA"/>
</dbReference>
<name>A0A5C6ARJ2_9BACT</name>
<proteinExistence type="predicted"/>
<dbReference type="RefSeq" id="WP_146577267.1">
    <property type="nucleotide sequence ID" value="NZ_SJPM01000002.1"/>
</dbReference>
<keyword evidence="3" id="KW-1185">Reference proteome</keyword>
<keyword evidence="1" id="KW-0472">Membrane</keyword>
<keyword evidence="1" id="KW-0812">Transmembrane</keyword>
<reference evidence="2 3" key="1">
    <citation type="submission" date="2019-02" db="EMBL/GenBank/DDBJ databases">
        <title>Deep-cultivation of Planctomycetes and their phenomic and genomic characterization uncovers novel biology.</title>
        <authorList>
            <person name="Wiegand S."/>
            <person name="Jogler M."/>
            <person name="Boedeker C."/>
            <person name="Pinto D."/>
            <person name="Vollmers J."/>
            <person name="Rivas-Marin E."/>
            <person name="Kohn T."/>
            <person name="Peeters S.H."/>
            <person name="Heuer A."/>
            <person name="Rast P."/>
            <person name="Oberbeckmann S."/>
            <person name="Bunk B."/>
            <person name="Jeske O."/>
            <person name="Meyerdierks A."/>
            <person name="Storesund J.E."/>
            <person name="Kallscheuer N."/>
            <person name="Luecker S."/>
            <person name="Lage O.M."/>
            <person name="Pohl T."/>
            <person name="Merkel B.J."/>
            <person name="Hornburger P."/>
            <person name="Mueller R.-W."/>
            <person name="Bruemmer F."/>
            <person name="Labrenz M."/>
            <person name="Spormann A.M."/>
            <person name="Op Den Camp H."/>
            <person name="Overmann J."/>
            <person name="Amann R."/>
            <person name="Jetten M.S.M."/>
            <person name="Mascher T."/>
            <person name="Medema M.H."/>
            <person name="Devos D.P."/>
            <person name="Kaster A.-K."/>
            <person name="Ovreas L."/>
            <person name="Rohde M."/>
            <person name="Galperin M.Y."/>
            <person name="Jogler C."/>
        </authorList>
    </citation>
    <scope>NUCLEOTIDE SEQUENCE [LARGE SCALE GENOMIC DNA]</scope>
    <source>
        <strain evidence="2 3">Pla100</strain>
    </source>
</reference>
<evidence type="ECO:0000256" key="1">
    <source>
        <dbReference type="SAM" id="Phobius"/>
    </source>
</evidence>
<feature type="transmembrane region" description="Helical" evidence="1">
    <location>
        <begin position="545"/>
        <end position="567"/>
    </location>
</feature>
<dbReference type="Gene3D" id="3.40.50.300">
    <property type="entry name" value="P-loop containing nucleotide triphosphate hydrolases"/>
    <property type="match status" value="1"/>
</dbReference>
<evidence type="ECO:0000313" key="3">
    <source>
        <dbReference type="Proteomes" id="UP000316213"/>
    </source>
</evidence>
<organism evidence="2 3">
    <name type="scientific">Neorhodopirellula pilleata</name>
    <dbReference type="NCBI Taxonomy" id="2714738"/>
    <lineage>
        <taxon>Bacteria</taxon>
        <taxon>Pseudomonadati</taxon>
        <taxon>Planctomycetota</taxon>
        <taxon>Planctomycetia</taxon>
        <taxon>Pirellulales</taxon>
        <taxon>Pirellulaceae</taxon>
        <taxon>Neorhodopirellula</taxon>
    </lineage>
</organism>
<evidence type="ECO:0000313" key="2">
    <source>
        <dbReference type="EMBL" id="TWU02101.1"/>
    </source>
</evidence>
<dbReference type="Proteomes" id="UP000316213">
    <property type="component" value="Unassembled WGS sequence"/>
</dbReference>
<keyword evidence="1" id="KW-1133">Transmembrane helix</keyword>
<sequence>MTQENSHHTGSDFVDRVRRAASHVLGSGETGNAIIDLCDHHEQSCQMILQDRADNATVVAIVGATGQGKSWMTRQLIRDTTVASAIRSGNNLDEATEKLTWIGPRPPADLDSRHERYLACDGSKMQSIGAPYLIVDAPGATDDRRAIAGVAERALSLASVLVLVVRRDQLRSQRVTGLAAASEGTIVIPVVNMAPVQKRVTGNESDDDDLNADIETLVSRLRETAPQSIIESAVVVADFEIDSRTEREIGESAAAMIAQRVESALSESGGGDHRRGTRLAALDARFNAAVASVLQRQLPELTAAIDRLNAEARKLPTQIAGTLLGGATPLRAAIRSRLRLSLLSETAALWFPYRTILSLLNLTHGAWDRVLLSFSGSIPSLVGAVYTGVQNIRQQHETGHDLRNGLRQRASAAVTDRLGPMAARFRSELNRMRSGSAYGSHSSSDTQDIPLATLSGIDALQEQSQAAFDECIDRGSVSGRFVFMTGLIGTAIFWCLMAGPLVALYESYLGASFSTLAAFVTSDESPGGETASVVESLDRFPRPHASMLLTGLLLSLLPTSIFAMIVLSICQGRRRIDAIERSLRDRHDSIIAGLQSSGVLRLKWNDPLLSDAEFLLSIGRTGLTEHQESLE</sequence>
<accession>A0A5C6ARJ2</accession>